<protein>
    <submittedName>
        <fullName evidence="2">Rubredoxin</fullName>
    </submittedName>
</protein>
<dbReference type="Proteomes" id="UP000197019">
    <property type="component" value="Chromosome"/>
</dbReference>
<dbReference type="NCBIfam" id="TIGR03993">
    <property type="entry name" value="hydrog_HybE"/>
    <property type="match status" value="1"/>
</dbReference>
<evidence type="ECO:0000313" key="3">
    <source>
        <dbReference type="Proteomes" id="UP000197019"/>
    </source>
</evidence>
<keyword evidence="3" id="KW-1185">Reference proteome</keyword>
<dbReference type="RefSeq" id="WP_088620893.1">
    <property type="nucleotide sequence ID" value="NZ_CP022129.1"/>
</dbReference>
<dbReference type="InterPro" id="IPR038530">
    <property type="entry name" value="NiFe-hyd_HybE_sf"/>
</dbReference>
<comment type="similarity">
    <text evidence="1">Belongs to the HupJ family.</text>
</comment>
<evidence type="ECO:0000256" key="1">
    <source>
        <dbReference type="ARBA" id="ARBA00006532"/>
    </source>
</evidence>
<dbReference type="InterPro" id="IPR023994">
    <property type="entry name" value="NiFe-hyd_HybE"/>
</dbReference>
<accession>A0A1Z4C3B6</accession>
<dbReference type="EMBL" id="CP022129">
    <property type="protein sequence ID" value="ASF48023.1"/>
    <property type="molecule type" value="Genomic_DNA"/>
</dbReference>
<reference evidence="2 3" key="1">
    <citation type="submission" date="2017-06" db="EMBL/GenBank/DDBJ databases">
        <title>Genome Sequencing of the methanotroph Methylovulum psychrotolerants str. HV10-M2 isolated from a high-altitude environment.</title>
        <authorList>
            <person name="Mateos-Rivera A."/>
        </authorList>
    </citation>
    <scope>NUCLEOTIDE SEQUENCE [LARGE SCALE GENOMIC DNA]</scope>
    <source>
        <strain evidence="2 3">HV10_M2</strain>
    </source>
</reference>
<evidence type="ECO:0000313" key="2">
    <source>
        <dbReference type="EMBL" id="ASF48023.1"/>
    </source>
</evidence>
<dbReference type="AlphaFoldDB" id="A0A1Z4C3B6"/>
<dbReference type="Pfam" id="PF11939">
    <property type="entry name" value="NiFe-hyd_HybE"/>
    <property type="match status" value="1"/>
</dbReference>
<proteinExistence type="inferred from homology"/>
<organism evidence="2 3">
    <name type="scientific">Methylovulum psychrotolerans</name>
    <dbReference type="NCBI Taxonomy" id="1704499"/>
    <lineage>
        <taxon>Bacteria</taxon>
        <taxon>Pseudomonadati</taxon>
        <taxon>Pseudomonadota</taxon>
        <taxon>Gammaproteobacteria</taxon>
        <taxon>Methylococcales</taxon>
        <taxon>Methylococcaceae</taxon>
        <taxon>Methylovulum</taxon>
    </lineage>
</organism>
<sequence length="156" mass="16990">MRWQNGKQLGCTLETVFNNILATRMQGMPVLNNALSVQAIGFRAVETDWLGIVVTPWFMNLLLVPGQHGTWQGLVPGGKIERHFPYGLFEFTVASEAAIGLYAACSLFSPMFQFDSQAAAVISAQTALQGLLAVPAPHGISRRNILRGSMRSNSPE</sequence>
<dbReference type="OrthoDB" id="7060130at2"/>
<gene>
    <name evidence="2" type="ORF">CEK71_19205</name>
</gene>
<name>A0A1Z4C3B6_9GAMM</name>
<dbReference type="Gene3D" id="3.30.1460.40">
    <property type="entry name" value="[NiFe]-hydrogenase assembly chaperone, HybE"/>
    <property type="match status" value="1"/>
</dbReference>
<dbReference type="KEGG" id="mpsy:CEK71_19205"/>